<gene>
    <name evidence="4" type="ORF">PAT01_04700</name>
</gene>
<evidence type="ECO:0000259" key="2">
    <source>
        <dbReference type="PROSITE" id="PS50883"/>
    </source>
</evidence>
<dbReference type="SUPFAM" id="SSF55073">
    <property type="entry name" value="Nucleotide cyclase"/>
    <property type="match status" value="1"/>
</dbReference>
<organism evidence="4 5">
    <name type="scientific">Pseudoalteromonas atlantica</name>
    <name type="common">Alteromonas atlantica</name>
    <dbReference type="NCBI Taxonomy" id="288"/>
    <lineage>
        <taxon>Bacteria</taxon>
        <taxon>Pseudomonadati</taxon>
        <taxon>Pseudomonadota</taxon>
        <taxon>Gammaproteobacteria</taxon>
        <taxon>Alteromonadales</taxon>
        <taxon>Pseudoalteromonadaceae</taxon>
        <taxon>Pseudoalteromonas</taxon>
    </lineage>
</organism>
<dbReference type="EMBL" id="BJUT01000002">
    <property type="protein sequence ID" value="GEK75166.1"/>
    <property type="molecule type" value="Genomic_DNA"/>
</dbReference>
<dbReference type="InterPro" id="IPR043128">
    <property type="entry name" value="Rev_trsase/Diguanyl_cyclase"/>
</dbReference>
<keyword evidence="1" id="KW-0472">Membrane</keyword>
<dbReference type="PANTHER" id="PTHR33121:SF79">
    <property type="entry name" value="CYCLIC DI-GMP PHOSPHODIESTERASE PDED-RELATED"/>
    <property type="match status" value="1"/>
</dbReference>
<sequence>MSILTDSNFPIFFSGALLMAMVATLFAVKNTSIKFSYLCTGAVGLAILSSGAAWLAILLAFGFCFHLWQAFERNSWSMIITSAVSGLLFVVLFSAHLLMDVPLFWVVVAIILLAVVGLMSEEEEPKVEDSHNINEPEPYQDDSPLAAFADKQQLRQGYYSWCKEKQLEAALVIIRLEGFEQVNQHIGRDFGDLLLAQSANRIKDLLNNDNVIDLGSQEKLAHLGGLNFAFICSLAVHKHSHEHIIEQIIGATLKPFNVANCTVEVKARASYVNCDEQDANFDNLVSCAYLALDSQPKKAVVVYHQQMMVEQLEQQARLKELANIDFVSELELYFQPIIRNDDGQIEFLELLLRWQHPQQGILSAHRFIDDIHIAGLAYPLAKFVIERAAELAMALRIEGIAIPLSINLFGPEMLNEEFVEFVDSVVSEHNLQHGDLIVECPLHIFTDLDNKGRAMIARLNNIGLKICVDGLGDNPIVLSKLPNLAVEYIKVAPSLTADFSNQNNIRSLVGGMVEMHNQQNTKVIFEGVETLDQLKFVKSLKAHAAQGYYFGHPLSSIGLMSWLKQWQAHQTQ</sequence>
<evidence type="ECO:0000256" key="1">
    <source>
        <dbReference type="SAM" id="Phobius"/>
    </source>
</evidence>
<dbReference type="Proteomes" id="UP000321189">
    <property type="component" value="Unassembled WGS sequence"/>
</dbReference>
<dbReference type="CDD" id="cd01948">
    <property type="entry name" value="EAL"/>
    <property type="match status" value="1"/>
</dbReference>
<dbReference type="Gene3D" id="3.20.20.450">
    <property type="entry name" value="EAL domain"/>
    <property type="match status" value="1"/>
</dbReference>
<dbReference type="InterPro" id="IPR050706">
    <property type="entry name" value="Cyclic-di-GMP_PDE-like"/>
</dbReference>
<feature type="domain" description="EAL" evidence="2">
    <location>
        <begin position="311"/>
        <end position="567"/>
    </location>
</feature>
<feature type="transmembrane region" description="Helical" evidence="1">
    <location>
        <begin position="102"/>
        <end position="120"/>
    </location>
</feature>
<reference evidence="4 5" key="1">
    <citation type="submission" date="2019-07" db="EMBL/GenBank/DDBJ databases">
        <title>Whole genome shotgun sequence of Pseudoalteromonas atlantica NBRC 103033.</title>
        <authorList>
            <person name="Hosoyama A."/>
            <person name="Uohara A."/>
            <person name="Ohji S."/>
            <person name="Ichikawa N."/>
        </authorList>
    </citation>
    <scope>NUCLEOTIDE SEQUENCE [LARGE SCALE GENOMIC DNA]</scope>
    <source>
        <strain evidence="4 5">NBRC 103033</strain>
    </source>
</reference>
<dbReference type="InterPro" id="IPR001633">
    <property type="entry name" value="EAL_dom"/>
</dbReference>
<keyword evidence="5" id="KW-1185">Reference proteome</keyword>
<dbReference type="SMART" id="SM00267">
    <property type="entry name" value="GGDEF"/>
    <property type="match status" value="1"/>
</dbReference>
<feature type="transmembrane region" description="Helical" evidence="1">
    <location>
        <begin position="12"/>
        <end position="28"/>
    </location>
</feature>
<comment type="caution">
    <text evidence="4">The sequence shown here is derived from an EMBL/GenBank/DDBJ whole genome shotgun (WGS) entry which is preliminary data.</text>
</comment>
<dbReference type="Pfam" id="PF00990">
    <property type="entry name" value="GGDEF"/>
    <property type="match status" value="1"/>
</dbReference>
<accession>A0ABQ0U9H6</accession>
<dbReference type="SUPFAM" id="SSF141868">
    <property type="entry name" value="EAL domain-like"/>
    <property type="match status" value="1"/>
</dbReference>
<dbReference type="InterPro" id="IPR035919">
    <property type="entry name" value="EAL_sf"/>
</dbReference>
<dbReference type="InterPro" id="IPR000160">
    <property type="entry name" value="GGDEF_dom"/>
</dbReference>
<proteinExistence type="predicted"/>
<evidence type="ECO:0008006" key="6">
    <source>
        <dbReference type="Google" id="ProtNLM"/>
    </source>
</evidence>
<evidence type="ECO:0000313" key="5">
    <source>
        <dbReference type="Proteomes" id="UP000321189"/>
    </source>
</evidence>
<dbReference type="InterPro" id="IPR029787">
    <property type="entry name" value="Nucleotide_cyclase"/>
</dbReference>
<dbReference type="SMART" id="SM00052">
    <property type="entry name" value="EAL"/>
    <property type="match status" value="1"/>
</dbReference>
<name>A0ABQ0U9H6_PSEAF</name>
<dbReference type="Gene3D" id="3.30.70.270">
    <property type="match status" value="1"/>
</dbReference>
<keyword evidence="1" id="KW-1133">Transmembrane helix</keyword>
<dbReference type="Pfam" id="PF00563">
    <property type="entry name" value="EAL"/>
    <property type="match status" value="1"/>
</dbReference>
<dbReference type="PROSITE" id="PS50883">
    <property type="entry name" value="EAL"/>
    <property type="match status" value="1"/>
</dbReference>
<evidence type="ECO:0000259" key="3">
    <source>
        <dbReference type="PROSITE" id="PS50887"/>
    </source>
</evidence>
<protein>
    <recommendedName>
        <fullName evidence="6">GGDEF domain-containing protein</fullName>
    </recommendedName>
</protein>
<feature type="transmembrane region" description="Helical" evidence="1">
    <location>
        <begin position="35"/>
        <end position="68"/>
    </location>
</feature>
<evidence type="ECO:0000313" key="4">
    <source>
        <dbReference type="EMBL" id="GEK75166.1"/>
    </source>
</evidence>
<keyword evidence="1" id="KW-0812">Transmembrane</keyword>
<dbReference type="PANTHER" id="PTHR33121">
    <property type="entry name" value="CYCLIC DI-GMP PHOSPHODIESTERASE PDEF"/>
    <property type="match status" value="1"/>
</dbReference>
<feature type="domain" description="GGDEF" evidence="3">
    <location>
        <begin position="167"/>
        <end position="305"/>
    </location>
</feature>
<dbReference type="PROSITE" id="PS50887">
    <property type="entry name" value="GGDEF"/>
    <property type="match status" value="1"/>
</dbReference>
<feature type="transmembrane region" description="Helical" evidence="1">
    <location>
        <begin position="74"/>
        <end position="95"/>
    </location>
</feature>